<dbReference type="Proteomes" id="UP000626109">
    <property type="component" value="Unassembled WGS sequence"/>
</dbReference>
<dbReference type="Pfam" id="PF04142">
    <property type="entry name" value="Nuc_sug_transp"/>
    <property type="match status" value="1"/>
</dbReference>
<feature type="transmembrane region" description="Helical" evidence="5">
    <location>
        <begin position="255"/>
        <end position="280"/>
    </location>
</feature>
<evidence type="ECO:0000256" key="5">
    <source>
        <dbReference type="SAM" id="Phobius"/>
    </source>
</evidence>
<dbReference type="NCBIfam" id="TIGR00803">
    <property type="entry name" value="nst"/>
    <property type="match status" value="1"/>
</dbReference>
<dbReference type="PIRSF" id="PIRSF005799">
    <property type="entry name" value="UDP-gal_transpt"/>
    <property type="match status" value="1"/>
</dbReference>
<accession>A0A813JGW8</accession>
<proteinExistence type="predicted"/>
<organism evidence="6 7">
    <name type="scientific">Polarella glacialis</name>
    <name type="common">Dinoflagellate</name>
    <dbReference type="NCBI Taxonomy" id="89957"/>
    <lineage>
        <taxon>Eukaryota</taxon>
        <taxon>Sar</taxon>
        <taxon>Alveolata</taxon>
        <taxon>Dinophyceae</taxon>
        <taxon>Suessiales</taxon>
        <taxon>Suessiaceae</taxon>
        <taxon>Polarella</taxon>
    </lineage>
</organism>
<dbReference type="InterPro" id="IPR037185">
    <property type="entry name" value="EmrE-like"/>
</dbReference>
<reference evidence="6" key="1">
    <citation type="submission" date="2021-02" db="EMBL/GenBank/DDBJ databases">
        <authorList>
            <person name="Dougan E. K."/>
            <person name="Rhodes N."/>
            <person name="Thang M."/>
            <person name="Chan C."/>
        </authorList>
    </citation>
    <scope>NUCLEOTIDE SEQUENCE</scope>
</reference>
<evidence type="ECO:0000256" key="4">
    <source>
        <dbReference type="ARBA" id="ARBA00023136"/>
    </source>
</evidence>
<keyword evidence="4 5" id="KW-0472">Membrane</keyword>
<feature type="transmembrane region" description="Helical" evidence="5">
    <location>
        <begin position="152"/>
        <end position="170"/>
    </location>
</feature>
<feature type="transmembrane region" description="Helical" evidence="5">
    <location>
        <begin position="223"/>
        <end position="243"/>
    </location>
</feature>
<dbReference type="AlphaFoldDB" id="A0A813JGW8"/>
<evidence type="ECO:0008006" key="8">
    <source>
        <dbReference type="Google" id="ProtNLM"/>
    </source>
</evidence>
<keyword evidence="2 5" id="KW-0812">Transmembrane</keyword>
<evidence type="ECO:0000256" key="2">
    <source>
        <dbReference type="ARBA" id="ARBA00022692"/>
    </source>
</evidence>
<dbReference type="GO" id="GO:0015165">
    <property type="term" value="F:pyrimidine nucleotide-sugar transmembrane transporter activity"/>
    <property type="evidence" value="ECO:0007669"/>
    <property type="project" value="InterPro"/>
</dbReference>
<evidence type="ECO:0000256" key="3">
    <source>
        <dbReference type="ARBA" id="ARBA00022989"/>
    </source>
</evidence>
<comment type="subcellular location">
    <subcellularLocation>
        <location evidence="1">Membrane</location>
        <topology evidence="1">Multi-pass membrane protein</topology>
    </subcellularLocation>
</comment>
<keyword evidence="3 5" id="KW-1133">Transmembrane helix</keyword>
<dbReference type="SUPFAM" id="SSF103481">
    <property type="entry name" value="Multidrug resistance efflux transporter EmrE"/>
    <property type="match status" value="1"/>
</dbReference>
<evidence type="ECO:0000313" key="6">
    <source>
        <dbReference type="EMBL" id="CAE8678540.1"/>
    </source>
</evidence>
<feature type="transmembrane region" description="Helical" evidence="5">
    <location>
        <begin position="312"/>
        <end position="334"/>
    </location>
</feature>
<gene>
    <name evidence="6" type="ORF">PGLA2088_LOCUS20857</name>
</gene>
<protein>
    <recommendedName>
        <fullName evidence="8">UDP-N-acetylglucosamine transporter</fullName>
    </recommendedName>
</protein>
<evidence type="ECO:0000313" key="7">
    <source>
        <dbReference type="Proteomes" id="UP000626109"/>
    </source>
</evidence>
<dbReference type="InterPro" id="IPR007271">
    <property type="entry name" value="Nuc_sug_transpt"/>
</dbReference>
<feature type="transmembrane region" description="Helical" evidence="5">
    <location>
        <begin position="190"/>
        <end position="211"/>
    </location>
</feature>
<dbReference type="GO" id="GO:0000139">
    <property type="term" value="C:Golgi membrane"/>
    <property type="evidence" value="ECO:0007669"/>
    <property type="project" value="InterPro"/>
</dbReference>
<evidence type="ECO:0000256" key="1">
    <source>
        <dbReference type="ARBA" id="ARBA00004141"/>
    </source>
</evidence>
<dbReference type="EMBL" id="CAJNNW010025695">
    <property type="protein sequence ID" value="CAE8678540.1"/>
    <property type="molecule type" value="Genomic_DNA"/>
</dbReference>
<dbReference type="PANTHER" id="PTHR10231">
    <property type="entry name" value="NUCLEOTIDE-SUGAR TRANSMEMBRANE TRANSPORTER"/>
    <property type="match status" value="1"/>
</dbReference>
<feature type="transmembrane region" description="Helical" evidence="5">
    <location>
        <begin position="287"/>
        <end position="306"/>
    </location>
</feature>
<sequence length="341" mass="35827">MGTDSGRSSVNDKAASAGASGISSWAGKALLLSTLVLQNCACGILVRQTRIRGSGEWVPQTGVLLQEVLKGLVSLGLAVLLKEPLSGIVTDPRELLVSAVPALLYLVQNNLQYVALGYLEPAAYTVTYQLKIVSTAGCFVLMLGKKLSIQSWISLMLLVLGVCLVQLATLEENPRGPETGASIGRQAAGVLATLLSSLLSGIAGVYTEMILKNSKVSLWGRNVQLAAWSTMLGLVGLASTGDLSGIQSRGFFHGYNGWICASICNNAFGGLIIAAVIRYADNILKNFATSVSIVLTTVLSVQYFGLELNLSLLLGVALVCYSIFLYSGVLSMPFSGKAKAS</sequence>
<name>A0A813JGW8_POLGL</name>
<comment type="caution">
    <text evidence="6">The sequence shown here is derived from an EMBL/GenBank/DDBJ whole genome shotgun (WGS) entry which is preliminary data.</text>
</comment>